<comment type="caution">
    <text evidence="1">The sequence shown here is derived from an EMBL/GenBank/DDBJ whole genome shotgun (WGS) entry which is preliminary data.</text>
</comment>
<evidence type="ECO:0008006" key="3">
    <source>
        <dbReference type="Google" id="ProtNLM"/>
    </source>
</evidence>
<organism evidence="1 2">
    <name type="scientific">Pelagibaculum spongiae</name>
    <dbReference type="NCBI Taxonomy" id="2080658"/>
    <lineage>
        <taxon>Bacteria</taxon>
        <taxon>Pseudomonadati</taxon>
        <taxon>Pseudomonadota</taxon>
        <taxon>Gammaproteobacteria</taxon>
        <taxon>Oceanospirillales</taxon>
        <taxon>Pelagibaculum</taxon>
    </lineage>
</organism>
<dbReference type="RefSeq" id="WP_116687683.1">
    <property type="nucleotide sequence ID" value="NZ_CAWNYD010000005.1"/>
</dbReference>
<proteinExistence type="predicted"/>
<evidence type="ECO:0000313" key="2">
    <source>
        <dbReference type="Proteomes" id="UP000244906"/>
    </source>
</evidence>
<dbReference type="Proteomes" id="UP000244906">
    <property type="component" value="Unassembled WGS sequence"/>
</dbReference>
<dbReference type="AlphaFoldDB" id="A0A2V1GUN7"/>
<reference evidence="1 2" key="1">
    <citation type="submission" date="2018-04" db="EMBL/GenBank/DDBJ databases">
        <title>Thalassorhabdus spongiae gen. nov., sp. nov., isolated from a marine sponge in South-West Iceland.</title>
        <authorList>
            <person name="Knobloch S."/>
            <person name="Daussin A."/>
            <person name="Johannsson R."/>
            <person name="Marteinsson V.T."/>
        </authorList>
    </citation>
    <scope>NUCLEOTIDE SEQUENCE [LARGE SCALE GENOMIC DNA]</scope>
    <source>
        <strain evidence="1 2">Hp12</strain>
    </source>
</reference>
<sequence>MFNKFKSLFGSKPPAARTLEHARDLQTGDMIQLDDSFSLPKDLRGVMFTVDGISTCEYEHSRQAVFTLQGENGETRYLSIEKDSGTEQLAFSRPITREQVGQLFDLEQFAEVFGEGNGTRLQRQQAPADLAEWSDDAYVEEEDAEPAYLHENSDYRQSAPPANSGESYQAYWLENDQGSHAIEIEVYESGETDVSLVRLEPLHRIRELWPAGSK</sequence>
<protein>
    <recommendedName>
        <fullName evidence="3">DUF4178 domain-containing protein</fullName>
    </recommendedName>
</protein>
<dbReference type="OrthoDB" id="6298102at2"/>
<keyword evidence="2" id="KW-1185">Reference proteome</keyword>
<dbReference type="EMBL" id="QDDL01000005">
    <property type="protein sequence ID" value="PVZ68357.1"/>
    <property type="molecule type" value="Genomic_DNA"/>
</dbReference>
<evidence type="ECO:0000313" key="1">
    <source>
        <dbReference type="EMBL" id="PVZ68357.1"/>
    </source>
</evidence>
<gene>
    <name evidence="1" type="ORF">DC094_13825</name>
</gene>
<accession>A0A2V1GUN7</accession>
<name>A0A2V1GUN7_9GAMM</name>